<organism evidence="2 3">
    <name type="scientific">Arthrobacter mobilis</name>
    <dbReference type="NCBI Taxonomy" id="2724944"/>
    <lineage>
        <taxon>Bacteria</taxon>
        <taxon>Bacillati</taxon>
        <taxon>Actinomycetota</taxon>
        <taxon>Actinomycetes</taxon>
        <taxon>Micrococcales</taxon>
        <taxon>Micrococcaceae</taxon>
        <taxon>Arthrobacter</taxon>
    </lineage>
</organism>
<feature type="transmembrane region" description="Helical" evidence="1">
    <location>
        <begin position="224"/>
        <end position="243"/>
    </location>
</feature>
<dbReference type="Pfam" id="PF20176">
    <property type="entry name" value="DUF6541"/>
    <property type="match status" value="1"/>
</dbReference>
<feature type="transmembrane region" description="Helical" evidence="1">
    <location>
        <begin position="445"/>
        <end position="468"/>
    </location>
</feature>
<dbReference type="EMBL" id="JAAZSQ010000024">
    <property type="protein sequence ID" value="NKX56422.1"/>
    <property type="molecule type" value="Genomic_DNA"/>
</dbReference>
<feature type="transmembrane region" description="Helical" evidence="1">
    <location>
        <begin position="489"/>
        <end position="512"/>
    </location>
</feature>
<comment type="caution">
    <text evidence="2">The sequence shown here is derived from an EMBL/GenBank/DDBJ whole genome shotgun (WGS) entry which is preliminary data.</text>
</comment>
<feature type="transmembrane region" description="Helical" evidence="1">
    <location>
        <begin position="297"/>
        <end position="315"/>
    </location>
</feature>
<accession>A0A7X6K772</accession>
<feature type="transmembrane region" description="Helical" evidence="1">
    <location>
        <begin position="193"/>
        <end position="215"/>
    </location>
</feature>
<feature type="transmembrane region" description="Helical" evidence="1">
    <location>
        <begin position="410"/>
        <end position="425"/>
    </location>
</feature>
<evidence type="ECO:0008006" key="4">
    <source>
        <dbReference type="Google" id="ProtNLM"/>
    </source>
</evidence>
<feature type="transmembrane region" description="Helical" evidence="1">
    <location>
        <begin position="6"/>
        <end position="28"/>
    </location>
</feature>
<keyword evidence="3" id="KW-1185">Reference proteome</keyword>
<feature type="transmembrane region" description="Helical" evidence="1">
    <location>
        <begin position="274"/>
        <end position="291"/>
    </location>
</feature>
<dbReference type="AlphaFoldDB" id="A0A7X6K772"/>
<feature type="transmembrane region" description="Helical" evidence="1">
    <location>
        <begin position="386"/>
        <end position="403"/>
    </location>
</feature>
<dbReference type="InterPro" id="IPR046671">
    <property type="entry name" value="DUF6541"/>
</dbReference>
<feature type="transmembrane region" description="Helical" evidence="1">
    <location>
        <begin position="61"/>
        <end position="80"/>
    </location>
</feature>
<evidence type="ECO:0000313" key="2">
    <source>
        <dbReference type="EMBL" id="NKX56422.1"/>
    </source>
</evidence>
<keyword evidence="1" id="KW-0472">Membrane</keyword>
<feature type="transmembrane region" description="Helical" evidence="1">
    <location>
        <begin position="336"/>
        <end position="354"/>
    </location>
</feature>
<feature type="transmembrane region" description="Helical" evidence="1">
    <location>
        <begin position="249"/>
        <end position="267"/>
    </location>
</feature>
<keyword evidence="1" id="KW-0812">Transmembrane</keyword>
<feature type="transmembrane region" description="Helical" evidence="1">
    <location>
        <begin position="35"/>
        <end position="55"/>
    </location>
</feature>
<gene>
    <name evidence="2" type="ORF">HGG74_18210</name>
</gene>
<protein>
    <recommendedName>
        <fullName evidence="4">4-amino-4-deoxy-L-arabinose transferase</fullName>
    </recommendedName>
</protein>
<evidence type="ECO:0000256" key="1">
    <source>
        <dbReference type="SAM" id="Phobius"/>
    </source>
</evidence>
<evidence type="ECO:0000313" key="3">
    <source>
        <dbReference type="Proteomes" id="UP000544090"/>
    </source>
</evidence>
<dbReference type="Proteomes" id="UP000544090">
    <property type="component" value="Unassembled WGS sequence"/>
</dbReference>
<sequence>MDWVPTIPALAVTVLFLLGPGLAWGAVLGLRRLTLLAAAGPLSITAIAAAAELGGLTGWSWSWPVLLTVTAAVAVLLALARRQVLTRWRVPVHHNSAALPPPAPWRSIALAWAVPGVFLGAVLLGIFGSPENIAQSHDNIFHLNALRYIAETGNGSSLSLGYLGTVGGGTFYPAGWHDAVSLVQSATGISIPAAINVTNLVIVTCLWPLGCLFLVSRVTGERTLPLLVAAVLATAYSTFPYLLLEFGVVYPFLLSMAIFPVALGLVIQLLRLGVPAALSTEATALVLAALLPGMALAHPASILALAALSVPPVLAAARRTWCRAAGPGNAQLRRTAAMLAAGYLAAVVIVWVLVRPGRSSTRNWDNLGHVLRSMVEVFTHGAIDKPMAILPTVLTVVGAAVILNTRKHRWALGIFLLAAVFYVAGNWKEAPDLRWWITGVFYNDFFRISALLPAAGILTAAIGGTALASTARSFFRAWLAKRDRKQPAWLRPAATAVLVVVSLAVVPFFAVMRGINDAAAKYRFTEASPLLSSDELALIKRLPQVVPAGAVTVGDPLTGAALSYSYTGIKTLLPSGERAPRADAQLLLDRLDEMTTDPAVCPVVREHNVQYVLDFGKQSVSWDKVPHMPGLDNLSPATGFELVDQQGQDARLYRITGCS</sequence>
<feature type="transmembrane region" description="Helical" evidence="1">
    <location>
        <begin position="108"/>
        <end position="127"/>
    </location>
</feature>
<reference evidence="2 3" key="1">
    <citation type="submission" date="2020-04" db="EMBL/GenBank/DDBJ databases">
        <title>Arthrobacter sp. nov.</title>
        <authorList>
            <person name="Liu S."/>
        </authorList>
    </citation>
    <scope>NUCLEOTIDE SEQUENCE [LARGE SCALE GENOMIC DNA]</scope>
    <source>
        <strain evidence="2 3">E918</strain>
    </source>
</reference>
<keyword evidence="1" id="KW-1133">Transmembrane helix</keyword>
<name>A0A7X6K772_9MICC</name>
<proteinExistence type="predicted"/>